<name>A0A016S7G7_9BILA</name>
<organism evidence="1 2">
    <name type="scientific">Ancylostoma ceylanicum</name>
    <dbReference type="NCBI Taxonomy" id="53326"/>
    <lineage>
        <taxon>Eukaryota</taxon>
        <taxon>Metazoa</taxon>
        <taxon>Ecdysozoa</taxon>
        <taxon>Nematoda</taxon>
        <taxon>Chromadorea</taxon>
        <taxon>Rhabditida</taxon>
        <taxon>Rhabditina</taxon>
        <taxon>Rhabditomorpha</taxon>
        <taxon>Strongyloidea</taxon>
        <taxon>Ancylostomatidae</taxon>
        <taxon>Ancylostomatinae</taxon>
        <taxon>Ancylostoma</taxon>
    </lineage>
</organism>
<dbReference type="AlphaFoldDB" id="A0A016S7G7"/>
<keyword evidence="2" id="KW-1185">Reference proteome</keyword>
<accession>A0A016S7G7</accession>
<gene>
    <name evidence="1" type="primary">Acey_s0277.g1121</name>
    <name evidence="1" type="ORF">Y032_0277g1121</name>
</gene>
<proteinExistence type="predicted"/>
<protein>
    <submittedName>
        <fullName evidence="1">Uncharacterized protein</fullName>
    </submittedName>
</protein>
<dbReference type="OrthoDB" id="5787667at2759"/>
<reference evidence="2" key="1">
    <citation type="journal article" date="2015" name="Nat. Genet.">
        <title>The genome and transcriptome of the zoonotic hookworm Ancylostoma ceylanicum identify infection-specific gene families.</title>
        <authorList>
            <person name="Schwarz E.M."/>
            <person name="Hu Y."/>
            <person name="Antoshechkin I."/>
            <person name="Miller M.M."/>
            <person name="Sternberg P.W."/>
            <person name="Aroian R.V."/>
        </authorList>
    </citation>
    <scope>NUCLEOTIDE SEQUENCE</scope>
    <source>
        <strain evidence="2">HY135</strain>
    </source>
</reference>
<dbReference type="EMBL" id="JARK01001613">
    <property type="protein sequence ID" value="EYB86533.1"/>
    <property type="molecule type" value="Genomic_DNA"/>
</dbReference>
<evidence type="ECO:0000313" key="1">
    <source>
        <dbReference type="EMBL" id="EYB86533.1"/>
    </source>
</evidence>
<evidence type="ECO:0000313" key="2">
    <source>
        <dbReference type="Proteomes" id="UP000024635"/>
    </source>
</evidence>
<dbReference type="Proteomes" id="UP000024635">
    <property type="component" value="Unassembled WGS sequence"/>
</dbReference>
<sequence length="67" mass="7768">MGISRYLNLSFTEKQVRALVERIDCLSHGCPKDLPQVIALCRNKREYCPSLISEVKCQYRCIKTLVH</sequence>
<comment type="caution">
    <text evidence="1">The sequence shown here is derived from an EMBL/GenBank/DDBJ whole genome shotgun (WGS) entry which is preliminary data.</text>
</comment>